<gene>
    <name evidence="1" type="primary">hns</name>
</gene>
<evidence type="ECO:0000313" key="1">
    <source>
        <dbReference type="EMBL" id="ALL42452.1"/>
    </source>
</evidence>
<dbReference type="AlphaFoldDB" id="A0A189PH03"/>
<dbReference type="RefSeq" id="WP_073536799.1">
    <property type="nucleotide sequence ID" value="NZ_KT033470.1"/>
</dbReference>
<accession>A0A189PH03</accession>
<sequence>MNKSNIKDESKGLSKEGHKNEFINLSASERRELVISELKRKHRVLILMRGIPLHEFREIIERLEAVYSELESDQKNRDELDKIRRAEAEKIIIDMNARGVDIQYLNEIIVGKSESDNAKYIKDGVPWSGQGRRPDVFKGLGAVELERYRVPVKS</sequence>
<keyword evidence="1" id="KW-0614">Plasmid</keyword>
<name>A0A189PH03_AERSS</name>
<geneLocation type="plasmid" evidence="1">
    <name>pAsa4c</name>
</geneLocation>
<reference evidence="1" key="1">
    <citation type="submission" date="2015-06" db="EMBL/GenBank/DDBJ databases">
        <title>Antimicrobial resistance-carrying plasmid pAsa4 variants found in Aeromonas salmonicida subsp. salmonicida: general architecture, construction blocks and gene elimination.</title>
        <authorList>
            <person name="Tanaka K.H."/>
            <person name="Vincent A.T."/>
            <person name="Trudel M.V."/>
            <person name="Paquet V.E."/>
            <person name="Frenette M."/>
            <person name="Charette S.J."/>
        </authorList>
    </citation>
    <scope>NUCLEOTIDE SEQUENCE</scope>
    <source>
        <strain evidence="1">JF2267</strain>
        <plasmid evidence="1">pAsa4c</plasmid>
    </source>
</reference>
<dbReference type="EMBL" id="KT033470">
    <property type="protein sequence ID" value="ALL42452.1"/>
    <property type="molecule type" value="Genomic_DNA"/>
</dbReference>
<proteinExistence type="predicted"/>
<protein>
    <submittedName>
        <fullName evidence="1">Histone-like nucleoid-structuring protein H-NS</fullName>
    </submittedName>
</protein>
<organism evidence="1">
    <name type="scientific">Aeromonas salmonicida subsp. salmonicida</name>
    <dbReference type="NCBI Taxonomy" id="29491"/>
    <lineage>
        <taxon>Bacteria</taxon>
        <taxon>Pseudomonadati</taxon>
        <taxon>Pseudomonadota</taxon>
        <taxon>Gammaproteobacteria</taxon>
        <taxon>Aeromonadales</taxon>
        <taxon>Aeromonadaceae</taxon>
        <taxon>Aeromonas</taxon>
    </lineage>
</organism>